<evidence type="ECO:0000256" key="6">
    <source>
        <dbReference type="RuleBase" id="RU004355"/>
    </source>
</evidence>
<evidence type="ECO:0000259" key="9">
    <source>
        <dbReference type="Pfam" id="PF13742"/>
    </source>
</evidence>
<dbReference type="InterPro" id="IPR003753">
    <property type="entry name" value="Exonuc_VII_L"/>
</dbReference>
<evidence type="ECO:0000256" key="1">
    <source>
        <dbReference type="ARBA" id="ARBA00022490"/>
    </source>
</evidence>
<dbReference type="PANTHER" id="PTHR30008:SF0">
    <property type="entry name" value="EXODEOXYRIBONUCLEASE 7 LARGE SUBUNIT"/>
    <property type="match status" value="1"/>
</dbReference>
<comment type="catalytic activity">
    <reaction evidence="5 6">
        <text>Exonucleolytic cleavage in either 5'- to 3'- or 3'- to 5'-direction to yield nucleoside 5'-phosphates.</text>
        <dbReference type="EC" id="3.1.11.6"/>
    </reaction>
</comment>
<dbReference type="Pfam" id="PF13742">
    <property type="entry name" value="tRNA_anti_2"/>
    <property type="match status" value="1"/>
</dbReference>
<keyword evidence="1 5" id="KW-0963">Cytoplasm</keyword>
<evidence type="ECO:0000256" key="2">
    <source>
        <dbReference type="ARBA" id="ARBA00022722"/>
    </source>
</evidence>
<evidence type="ECO:0000313" key="10">
    <source>
        <dbReference type="EMBL" id="HFC93633.1"/>
    </source>
</evidence>
<proteinExistence type="inferred from homology"/>
<reference evidence="10" key="1">
    <citation type="journal article" date="2020" name="mSystems">
        <title>Genome- and Community-Level Interaction Insights into Carbon Utilization and Element Cycling Functions of Hydrothermarchaeota in Hydrothermal Sediment.</title>
        <authorList>
            <person name="Zhou Z."/>
            <person name="Liu Y."/>
            <person name="Xu W."/>
            <person name="Pan J."/>
            <person name="Luo Z.H."/>
            <person name="Li M."/>
        </authorList>
    </citation>
    <scope>NUCLEOTIDE SEQUENCE [LARGE SCALE GENOMIC DNA]</scope>
    <source>
        <strain evidence="10">HyVt-493</strain>
    </source>
</reference>
<dbReference type="PANTHER" id="PTHR30008">
    <property type="entry name" value="EXODEOXYRIBONUCLEASE 7 LARGE SUBUNIT"/>
    <property type="match status" value="1"/>
</dbReference>
<feature type="domain" description="OB-fold nucleic acid binding" evidence="9">
    <location>
        <begin position="9"/>
        <end position="102"/>
    </location>
</feature>
<dbReference type="NCBIfam" id="TIGR00237">
    <property type="entry name" value="xseA"/>
    <property type="match status" value="1"/>
</dbReference>
<dbReference type="EMBL" id="DRMS01000475">
    <property type="protein sequence ID" value="HFC93633.1"/>
    <property type="molecule type" value="Genomic_DNA"/>
</dbReference>
<dbReference type="EC" id="3.1.11.6" evidence="5"/>
<evidence type="ECO:0000259" key="8">
    <source>
        <dbReference type="Pfam" id="PF02601"/>
    </source>
</evidence>
<feature type="coiled-coil region" evidence="7">
    <location>
        <begin position="311"/>
        <end position="338"/>
    </location>
</feature>
<name>A0A7V2T4X8_LEUMU</name>
<dbReference type="Proteomes" id="UP000885750">
    <property type="component" value="Unassembled WGS sequence"/>
</dbReference>
<protein>
    <recommendedName>
        <fullName evidence="5">Exodeoxyribonuclease 7 large subunit</fullName>
        <ecNumber evidence="5">3.1.11.6</ecNumber>
    </recommendedName>
    <alternativeName>
        <fullName evidence="5">Exodeoxyribonuclease VII large subunit</fullName>
        <shortName evidence="5">Exonuclease VII large subunit</shortName>
    </alternativeName>
</protein>
<evidence type="ECO:0000256" key="7">
    <source>
        <dbReference type="SAM" id="Coils"/>
    </source>
</evidence>
<comment type="subunit">
    <text evidence="5">Heterooligomer composed of large and small subunits.</text>
</comment>
<comment type="subcellular location">
    <subcellularLocation>
        <location evidence="5 6">Cytoplasm</location>
    </subcellularLocation>
</comment>
<gene>
    <name evidence="5 10" type="primary">xseA</name>
    <name evidence="10" type="ORF">ENJ51_12565</name>
</gene>
<keyword evidence="4 5" id="KW-0269">Exonuclease</keyword>
<dbReference type="GO" id="GO:0005737">
    <property type="term" value="C:cytoplasm"/>
    <property type="evidence" value="ECO:0007669"/>
    <property type="project" value="UniProtKB-SubCell"/>
</dbReference>
<evidence type="ECO:0000256" key="5">
    <source>
        <dbReference type="HAMAP-Rule" id="MF_00378"/>
    </source>
</evidence>
<dbReference type="InterPro" id="IPR025824">
    <property type="entry name" value="OB-fold_nuc-bd_dom"/>
</dbReference>
<accession>A0A7V2T4X8</accession>
<comment type="function">
    <text evidence="5">Bidirectionally degrades single-stranded DNA into large acid-insoluble oligonucleotides, which are then degraded further into small acid-soluble oligonucleotides.</text>
</comment>
<dbReference type="CDD" id="cd04489">
    <property type="entry name" value="ExoVII_LU_OBF"/>
    <property type="match status" value="1"/>
</dbReference>
<dbReference type="HAMAP" id="MF_00378">
    <property type="entry name" value="Exonuc_7_L"/>
    <property type="match status" value="1"/>
</dbReference>
<dbReference type="Pfam" id="PF02601">
    <property type="entry name" value="Exonuc_VII_L"/>
    <property type="match status" value="1"/>
</dbReference>
<dbReference type="GO" id="GO:0008855">
    <property type="term" value="F:exodeoxyribonuclease VII activity"/>
    <property type="evidence" value="ECO:0007669"/>
    <property type="project" value="UniProtKB-UniRule"/>
</dbReference>
<dbReference type="GO" id="GO:0009318">
    <property type="term" value="C:exodeoxyribonuclease VII complex"/>
    <property type="evidence" value="ECO:0007669"/>
    <property type="project" value="UniProtKB-UniRule"/>
</dbReference>
<keyword evidence="7" id="KW-0175">Coiled coil</keyword>
<dbReference type="GO" id="GO:0003676">
    <property type="term" value="F:nucleic acid binding"/>
    <property type="evidence" value="ECO:0007669"/>
    <property type="project" value="InterPro"/>
</dbReference>
<keyword evidence="2 5" id="KW-0540">Nuclease</keyword>
<dbReference type="InterPro" id="IPR020579">
    <property type="entry name" value="Exonuc_VII_lsu_C"/>
</dbReference>
<dbReference type="AlphaFoldDB" id="A0A7V2T4X8"/>
<evidence type="ECO:0000256" key="4">
    <source>
        <dbReference type="ARBA" id="ARBA00022839"/>
    </source>
</evidence>
<dbReference type="GO" id="GO:0006308">
    <property type="term" value="P:DNA catabolic process"/>
    <property type="evidence" value="ECO:0007669"/>
    <property type="project" value="UniProtKB-UniRule"/>
</dbReference>
<comment type="similarity">
    <text evidence="5 6">Belongs to the XseA family.</text>
</comment>
<comment type="caution">
    <text evidence="10">The sequence shown here is derived from an EMBL/GenBank/DDBJ whole genome shotgun (WGS) entry which is preliminary data.</text>
</comment>
<organism evidence="10">
    <name type="scientific">Leucothrix mucor</name>
    <dbReference type="NCBI Taxonomy" id="45248"/>
    <lineage>
        <taxon>Bacteria</taxon>
        <taxon>Pseudomonadati</taxon>
        <taxon>Pseudomonadota</taxon>
        <taxon>Gammaproteobacteria</taxon>
        <taxon>Thiotrichales</taxon>
        <taxon>Thiotrichaceae</taxon>
        <taxon>Leucothrix</taxon>
    </lineage>
</organism>
<sequence length="443" mass="49449">MQNTNRTILNVSELNAEVSLLLKQGFPLLWVEGEISNFSRPASGHFYFSLKDSNAQIRCAMFRNRNMHIDVKPENGLNVLVRGRVGLYEARGEFQLIAEHMEDAGAGLLQKQFEERKAKLAAKGWFDALFKKEIPKFPQQIGIISSPTGAALRDILNVLKRRCPQIPLLIYPAAVQGAKAASALETAVRQANLDKSCDVLILARGGGSIEDLAAFNDENLARALHETAIPVVSGIGHEIDFTIADFIADKRAPTPSAAAELVSPDSAQLRDNLQYLEQKMHRVMQLVLKQKNEKFIWLSKRLQQKKPSYPLQQQSQRLDELQTRLKQQMQQLLMSKSRAAESLAKQLQANSPHQLITAKQQKLAQMTTLLQHAIKAKINHKKSTLALQLAKLDAISPLKTLERGYAIVRDESKQYVISSASEVKAGERLNIKVKDGEIISEVI</sequence>
<evidence type="ECO:0000256" key="3">
    <source>
        <dbReference type="ARBA" id="ARBA00022801"/>
    </source>
</evidence>
<feature type="domain" description="Exonuclease VII large subunit C-terminal" evidence="8">
    <location>
        <begin position="125"/>
        <end position="439"/>
    </location>
</feature>
<keyword evidence="3 5" id="KW-0378">Hydrolase</keyword>